<dbReference type="GO" id="GO:0016709">
    <property type="term" value="F:oxidoreductase activity, acting on paired donors, with incorporation or reduction of molecular oxygen, NAD(P)H as one donor, and incorporation of one atom of oxygen"/>
    <property type="evidence" value="ECO:0007669"/>
    <property type="project" value="UniProtKB-ARBA"/>
</dbReference>
<evidence type="ECO:0000313" key="5">
    <source>
        <dbReference type="EMBL" id="OAM78305.1"/>
    </source>
</evidence>
<dbReference type="GO" id="GO:0071949">
    <property type="term" value="F:FAD binding"/>
    <property type="evidence" value="ECO:0007669"/>
    <property type="project" value="InterPro"/>
</dbReference>
<reference evidence="5 6" key="1">
    <citation type="submission" date="2016-03" db="EMBL/GenBank/DDBJ databases">
        <title>Genome sequencing of Devosia sp. S37.</title>
        <authorList>
            <person name="Mohd Nor M."/>
        </authorList>
    </citation>
    <scope>NUCLEOTIDE SEQUENCE [LARGE SCALE GENOMIC DNA]</scope>
    <source>
        <strain evidence="5 6">S37</strain>
    </source>
</reference>
<evidence type="ECO:0000313" key="6">
    <source>
        <dbReference type="Proteomes" id="UP000078389"/>
    </source>
</evidence>
<proteinExistence type="predicted"/>
<accession>A0A178I285</accession>
<evidence type="ECO:0000256" key="2">
    <source>
        <dbReference type="ARBA" id="ARBA00022630"/>
    </source>
</evidence>
<dbReference type="PANTHER" id="PTHR43004">
    <property type="entry name" value="TRK SYSTEM POTASSIUM UPTAKE PROTEIN"/>
    <property type="match status" value="1"/>
</dbReference>
<keyword evidence="2" id="KW-0285">Flavoprotein</keyword>
<dbReference type="RefSeq" id="WP_067454151.1">
    <property type="nucleotide sequence ID" value="NZ_LVVY01000072.1"/>
</dbReference>
<dbReference type="Gene3D" id="3.50.50.60">
    <property type="entry name" value="FAD/NAD(P)-binding domain"/>
    <property type="match status" value="1"/>
</dbReference>
<dbReference type="NCBIfam" id="NF005303">
    <property type="entry name" value="PRK06834.1"/>
    <property type="match status" value="1"/>
</dbReference>
<gene>
    <name evidence="5" type="ORF">A3840_06990</name>
</gene>
<keyword evidence="3" id="KW-0274">FAD</keyword>
<dbReference type="Gene3D" id="3.40.30.120">
    <property type="match status" value="1"/>
</dbReference>
<dbReference type="OrthoDB" id="9791689at2"/>
<evidence type="ECO:0000256" key="3">
    <source>
        <dbReference type="ARBA" id="ARBA00022827"/>
    </source>
</evidence>
<dbReference type="STRING" id="1770058.A3840_06990"/>
<evidence type="ECO:0000256" key="1">
    <source>
        <dbReference type="ARBA" id="ARBA00001974"/>
    </source>
</evidence>
<dbReference type="PRINTS" id="PR00420">
    <property type="entry name" value="RNGMNOXGNASE"/>
</dbReference>
<dbReference type="PANTHER" id="PTHR43004:SF19">
    <property type="entry name" value="BINDING MONOOXYGENASE, PUTATIVE (JCVI)-RELATED"/>
    <property type="match status" value="1"/>
</dbReference>
<feature type="domain" description="FAD-binding" evidence="4">
    <location>
        <begin position="5"/>
        <end position="326"/>
    </location>
</feature>
<dbReference type="InterPro" id="IPR002938">
    <property type="entry name" value="FAD-bd"/>
</dbReference>
<dbReference type="AlphaFoldDB" id="A0A178I285"/>
<evidence type="ECO:0000259" key="4">
    <source>
        <dbReference type="Pfam" id="PF01494"/>
    </source>
</evidence>
<dbReference type="SUPFAM" id="SSF51905">
    <property type="entry name" value="FAD/NAD(P)-binding domain"/>
    <property type="match status" value="1"/>
</dbReference>
<organism evidence="5 6">
    <name type="scientific">Devosia elaeis</name>
    <dbReference type="NCBI Taxonomy" id="1770058"/>
    <lineage>
        <taxon>Bacteria</taxon>
        <taxon>Pseudomonadati</taxon>
        <taxon>Pseudomonadota</taxon>
        <taxon>Alphaproteobacteria</taxon>
        <taxon>Hyphomicrobiales</taxon>
        <taxon>Devosiaceae</taxon>
        <taxon>Devosia</taxon>
    </lineage>
</organism>
<keyword evidence="6" id="KW-1185">Reference proteome</keyword>
<dbReference type="Pfam" id="PF21274">
    <property type="entry name" value="Rng_hyd_C"/>
    <property type="match status" value="1"/>
</dbReference>
<dbReference type="InterPro" id="IPR050641">
    <property type="entry name" value="RIFMO-like"/>
</dbReference>
<dbReference type="Pfam" id="PF01494">
    <property type="entry name" value="FAD_binding_3"/>
    <property type="match status" value="1"/>
</dbReference>
<dbReference type="InterPro" id="IPR036188">
    <property type="entry name" value="FAD/NAD-bd_sf"/>
</dbReference>
<name>A0A178I285_9HYPH</name>
<dbReference type="Gene3D" id="3.30.70.2450">
    <property type="match status" value="1"/>
</dbReference>
<sequence length="483" mass="51796">MVDHAVIIAGGGPTGLMLGAELRLAGADVLIVEKRTDPVRIQPGALGLHARTLEVLDQRGILGRFLAEGTPMQVLGFAGVRLDISDFPSRHPYGLSLLQKHSERILCNWAAELGVPIRRGTEIVGFREEVSGIAVELSDGRRLMAQYLVGCDGGRSLVRKHAGIGFPGTDPTVSHLLAEAELTDPPDFGLRGDAIGTHAMSPGENGKVGIMVTEAAIGTAEPTLDVLRQALVAHYGKDYGVHNPTYITRLTDMTRQAETYRRGRVLLAGDAAHVHYPAGGFGMGMGIQEAVNLGWKLALVVRGAAPETLLDTYHAERHPVAESLLRYTLASVALARRDPQSKALGAIMGELVAMAEPRRVTAGQMSGLDIRYDLGTGHPLLGRRMPDLDIVTAQGAVRVFDLLHEARPVVLNFGPRGSLEPGPWRDRVRVIEARYEGTWELPVIGVVAAPSAVHIRPDGHVAWVGQGTDAGLSETLRAWYGPA</sequence>
<dbReference type="Proteomes" id="UP000078389">
    <property type="component" value="Unassembled WGS sequence"/>
</dbReference>
<comment type="cofactor">
    <cofactor evidence="1">
        <name>FAD</name>
        <dbReference type="ChEBI" id="CHEBI:57692"/>
    </cofactor>
</comment>
<comment type="caution">
    <text evidence="5">The sequence shown here is derived from an EMBL/GenBank/DDBJ whole genome shotgun (WGS) entry which is preliminary data.</text>
</comment>
<dbReference type="EMBL" id="LVVY01000072">
    <property type="protein sequence ID" value="OAM78305.1"/>
    <property type="molecule type" value="Genomic_DNA"/>
</dbReference>
<protein>
    <recommendedName>
        <fullName evidence="4">FAD-binding domain-containing protein</fullName>
    </recommendedName>
</protein>